<evidence type="ECO:0000313" key="2">
    <source>
        <dbReference type="EMBL" id="OMP10804.1"/>
    </source>
</evidence>
<feature type="region of interest" description="Disordered" evidence="1">
    <location>
        <begin position="169"/>
        <end position="189"/>
    </location>
</feature>
<keyword evidence="3" id="KW-1185">Reference proteome</keyword>
<dbReference type="EMBL" id="AWUE01011254">
    <property type="protein sequence ID" value="OMP10804.1"/>
    <property type="molecule type" value="Genomic_DNA"/>
</dbReference>
<evidence type="ECO:0000313" key="3">
    <source>
        <dbReference type="Proteomes" id="UP000187203"/>
    </source>
</evidence>
<feature type="region of interest" description="Disordered" evidence="1">
    <location>
        <begin position="1"/>
        <end position="22"/>
    </location>
</feature>
<dbReference type="Proteomes" id="UP000187203">
    <property type="component" value="Unassembled WGS sequence"/>
</dbReference>
<comment type="caution">
    <text evidence="2">The sequence shown here is derived from an EMBL/GenBank/DDBJ whole genome shotgun (WGS) entry which is preliminary data.</text>
</comment>
<dbReference type="AlphaFoldDB" id="A0A1R3KUM2"/>
<reference evidence="3" key="1">
    <citation type="submission" date="2013-09" db="EMBL/GenBank/DDBJ databases">
        <title>Corchorus olitorius genome sequencing.</title>
        <authorList>
            <person name="Alam M."/>
            <person name="Haque M.S."/>
            <person name="Islam M.S."/>
            <person name="Emdad E.M."/>
            <person name="Islam M.M."/>
            <person name="Ahmed B."/>
            <person name="Halim A."/>
            <person name="Hossen Q.M.M."/>
            <person name="Hossain M.Z."/>
            <person name="Ahmed R."/>
            <person name="Khan M.M."/>
            <person name="Islam R."/>
            <person name="Rashid M.M."/>
            <person name="Khan S.A."/>
            <person name="Rahman M.S."/>
            <person name="Alam M."/>
            <person name="Yahiya A.S."/>
            <person name="Khan M.S."/>
            <person name="Azam M.S."/>
            <person name="Haque T."/>
            <person name="Lashkar M.Z.H."/>
            <person name="Akhand A.I."/>
            <person name="Morshed G."/>
            <person name="Roy S."/>
            <person name="Uddin K.S."/>
            <person name="Rabeya T."/>
            <person name="Hossain A.S."/>
            <person name="Chowdhury A."/>
            <person name="Snigdha A.R."/>
            <person name="Mortoza M.S."/>
            <person name="Matin S.A."/>
            <person name="Hoque S.M.E."/>
            <person name="Islam M.K."/>
            <person name="Roy D.K."/>
            <person name="Haider R."/>
            <person name="Moosa M.M."/>
            <person name="Elias S.M."/>
            <person name="Hasan A.M."/>
            <person name="Jahan S."/>
            <person name="Shafiuddin M."/>
            <person name="Mahmood N."/>
            <person name="Shommy N.S."/>
        </authorList>
    </citation>
    <scope>NUCLEOTIDE SEQUENCE [LARGE SCALE GENOMIC DNA]</scope>
    <source>
        <strain evidence="3">cv. O-4</strain>
    </source>
</reference>
<feature type="compositionally biased region" description="Polar residues" evidence="1">
    <location>
        <begin position="1"/>
        <end position="16"/>
    </location>
</feature>
<sequence length="189" mass="21547">MSNHYCSDIGKSSANPCHSPGPVLENRQDLQLGWFKKLNIDDKEQLIRELSIKVQGNNTVSMEKLPNEKEEDFKTRHFQELMKKLSSSSKRRTVGSKILKAYLKVHQQRPSPNLYKLDEHAKEQYLFKHEQFTKLKSIDSRQGLLGLHQQASTSDEDSSLNPELFKIKTLDISGGRPQGGQGNQQDNQG</sequence>
<proteinExistence type="predicted"/>
<accession>A0A1R3KUM2</accession>
<evidence type="ECO:0000256" key="1">
    <source>
        <dbReference type="SAM" id="MobiDB-lite"/>
    </source>
</evidence>
<protein>
    <submittedName>
        <fullName evidence="2">Uncharacterized protein</fullName>
    </submittedName>
</protein>
<dbReference type="OrthoDB" id="953502at2759"/>
<name>A0A1R3KUM2_9ROSI</name>
<organism evidence="2 3">
    <name type="scientific">Corchorus olitorius</name>
    <dbReference type="NCBI Taxonomy" id="93759"/>
    <lineage>
        <taxon>Eukaryota</taxon>
        <taxon>Viridiplantae</taxon>
        <taxon>Streptophyta</taxon>
        <taxon>Embryophyta</taxon>
        <taxon>Tracheophyta</taxon>
        <taxon>Spermatophyta</taxon>
        <taxon>Magnoliopsida</taxon>
        <taxon>eudicotyledons</taxon>
        <taxon>Gunneridae</taxon>
        <taxon>Pentapetalae</taxon>
        <taxon>rosids</taxon>
        <taxon>malvids</taxon>
        <taxon>Malvales</taxon>
        <taxon>Malvaceae</taxon>
        <taxon>Grewioideae</taxon>
        <taxon>Apeibeae</taxon>
        <taxon>Corchorus</taxon>
    </lineage>
</organism>
<gene>
    <name evidence="2" type="ORF">COLO4_04256</name>
</gene>